<dbReference type="AlphaFoldDB" id="A0A397RW93"/>
<keyword evidence="2" id="KW-1185">Reference proteome</keyword>
<comment type="caution">
    <text evidence="1">The sequence shown here is derived from an EMBL/GenBank/DDBJ whole genome shotgun (WGS) entry which is preliminary data.</text>
</comment>
<dbReference type="InParanoid" id="A0A397RW93"/>
<gene>
    <name evidence="1" type="ORF">EI71_01070</name>
</gene>
<evidence type="ECO:0000313" key="1">
    <source>
        <dbReference type="EMBL" id="RIA75897.1"/>
    </source>
</evidence>
<proteinExistence type="predicted"/>
<organism evidence="1 2">
    <name type="scientific">Anaeroplasma bactoclasticum</name>
    <dbReference type="NCBI Taxonomy" id="2088"/>
    <lineage>
        <taxon>Bacteria</taxon>
        <taxon>Bacillati</taxon>
        <taxon>Mycoplasmatota</taxon>
        <taxon>Mollicutes</taxon>
        <taxon>Anaeroplasmatales</taxon>
        <taxon>Anaeroplasmataceae</taxon>
        <taxon>Anaeroplasma</taxon>
    </lineage>
</organism>
<accession>A0A397RW93</accession>
<dbReference type="InterPro" id="IPR008995">
    <property type="entry name" value="Mo/tungstate-bd_C_term_dom"/>
</dbReference>
<reference evidence="1 2" key="1">
    <citation type="submission" date="2018-08" db="EMBL/GenBank/DDBJ databases">
        <title>Genomic Encyclopedia of Archaeal and Bacterial Type Strains, Phase II (KMG-II): from individual species to whole genera.</title>
        <authorList>
            <person name="Goeker M."/>
        </authorList>
    </citation>
    <scope>NUCLEOTIDE SEQUENCE [LARGE SCALE GENOMIC DNA]</scope>
    <source>
        <strain evidence="1 2">ATCC 27112</strain>
    </source>
</reference>
<dbReference type="Proteomes" id="UP000266506">
    <property type="component" value="Unassembled WGS sequence"/>
</dbReference>
<sequence>MDVELSGKVSYDIKLAQMKLTGKDFEIPRISLLTKLDCTAELVTKDRLVFKNGTMTFEVPFDLAQRLFNTKGKKLLKTHLSVLFNTDNEGENEFVAEVLDVKDYGNEKYAYVKYNGQMFYVKDNGYHIRDAVKVKLDLEDALIVDEDNNIILAGKAPRIL</sequence>
<protein>
    <submittedName>
        <fullName evidence="1">Uncharacterized protein</fullName>
    </submittedName>
</protein>
<name>A0A397RW93_9MOLU</name>
<dbReference type="EMBL" id="QXEV01000009">
    <property type="protein sequence ID" value="RIA75897.1"/>
    <property type="molecule type" value="Genomic_DNA"/>
</dbReference>
<evidence type="ECO:0000313" key="2">
    <source>
        <dbReference type="Proteomes" id="UP000266506"/>
    </source>
</evidence>
<dbReference type="SUPFAM" id="SSF50331">
    <property type="entry name" value="MOP-like"/>
    <property type="match status" value="1"/>
</dbReference>
<dbReference type="RefSeq" id="WP_119016218.1">
    <property type="nucleotide sequence ID" value="NZ_QXEV01000009.1"/>
</dbReference>